<dbReference type="SUPFAM" id="SSF49417">
    <property type="entry name" value="p53-like transcription factors"/>
    <property type="match status" value="1"/>
</dbReference>
<name>A0A428T4V6_9HYPO</name>
<dbReference type="InterPro" id="IPR052605">
    <property type="entry name" value="Fungal_trans_regulator"/>
</dbReference>
<evidence type="ECO:0000313" key="5">
    <source>
        <dbReference type="EMBL" id="RSL97065.1"/>
    </source>
</evidence>
<evidence type="ECO:0000256" key="1">
    <source>
        <dbReference type="ARBA" id="ARBA00023125"/>
    </source>
</evidence>
<reference evidence="5 6" key="1">
    <citation type="submission" date="2017-06" db="EMBL/GenBank/DDBJ databases">
        <title>Comparative genomic analysis of Ambrosia Fusariam Clade fungi.</title>
        <authorList>
            <person name="Stajich J.E."/>
            <person name="Carrillo J."/>
            <person name="Kijimoto T."/>
            <person name="Eskalen A."/>
            <person name="O'Donnell K."/>
            <person name="Kasson M."/>
        </authorList>
    </citation>
    <scope>NUCLEOTIDE SEQUENCE [LARGE SCALE GENOMIC DNA]</scope>
    <source>
        <strain evidence="5 6">NRRL62579</strain>
    </source>
</reference>
<dbReference type="GO" id="GO:0051321">
    <property type="term" value="P:meiotic cell cycle"/>
    <property type="evidence" value="ECO:0007669"/>
    <property type="project" value="TreeGrafter"/>
</dbReference>
<dbReference type="PROSITE" id="PS51517">
    <property type="entry name" value="NDT80"/>
    <property type="match status" value="1"/>
</dbReference>
<comment type="caution">
    <text evidence="5">The sequence shown here is derived from an EMBL/GenBank/DDBJ whole genome shotgun (WGS) entry which is preliminary data.</text>
</comment>
<dbReference type="Proteomes" id="UP000287144">
    <property type="component" value="Unassembled WGS sequence"/>
</dbReference>
<feature type="region of interest" description="Disordered" evidence="3">
    <location>
        <begin position="262"/>
        <end position="357"/>
    </location>
</feature>
<dbReference type="STRING" id="1325735.A0A428T4V6"/>
<feature type="DNA-binding region" description="NDT80" evidence="2">
    <location>
        <begin position="1"/>
        <end position="232"/>
    </location>
</feature>
<feature type="compositionally biased region" description="Basic and acidic residues" evidence="3">
    <location>
        <begin position="80"/>
        <end position="95"/>
    </location>
</feature>
<keyword evidence="6" id="KW-1185">Reference proteome</keyword>
<dbReference type="Pfam" id="PF05224">
    <property type="entry name" value="NDT80_PhoG"/>
    <property type="match status" value="1"/>
</dbReference>
<evidence type="ECO:0000256" key="3">
    <source>
        <dbReference type="SAM" id="MobiDB-lite"/>
    </source>
</evidence>
<dbReference type="GO" id="GO:0045944">
    <property type="term" value="P:positive regulation of transcription by RNA polymerase II"/>
    <property type="evidence" value="ECO:0007669"/>
    <property type="project" value="TreeGrafter"/>
</dbReference>
<evidence type="ECO:0000313" key="6">
    <source>
        <dbReference type="Proteomes" id="UP000287144"/>
    </source>
</evidence>
<organism evidence="5 6">
    <name type="scientific">Fusarium oligoseptatum</name>
    <dbReference type="NCBI Taxonomy" id="2604345"/>
    <lineage>
        <taxon>Eukaryota</taxon>
        <taxon>Fungi</taxon>
        <taxon>Dikarya</taxon>
        <taxon>Ascomycota</taxon>
        <taxon>Pezizomycotina</taxon>
        <taxon>Sordariomycetes</taxon>
        <taxon>Hypocreomycetidae</taxon>
        <taxon>Hypocreales</taxon>
        <taxon>Nectriaceae</taxon>
        <taxon>Fusarium</taxon>
        <taxon>Fusarium solani species complex</taxon>
    </lineage>
</organism>
<dbReference type="GO" id="GO:0000228">
    <property type="term" value="C:nuclear chromosome"/>
    <property type="evidence" value="ECO:0007669"/>
    <property type="project" value="TreeGrafter"/>
</dbReference>
<gene>
    <name evidence="5" type="ORF">CEP52_011105</name>
</gene>
<dbReference type="GO" id="GO:0003677">
    <property type="term" value="F:DNA binding"/>
    <property type="evidence" value="ECO:0007669"/>
    <property type="project" value="UniProtKB-KW"/>
</dbReference>
<dbReference type="InterPro" id="IPR037141">
    <property type="entry name" value="NDT80_DNA-bd_dom_sf"/>
</dbReference>
<dbReference type="PANTHER" id="PTHR35144">
    <property type="entry name" value="MEIOSIS-SPECIFIC TRANSCRIPTION FACTOR NDT80"/>
    <property type="match status" value="1"/>
</dbReference>
<protein>
    <recommendedName>
        <fullName evidence="4">NDT80 domain-containing protein</fullName>
    </recommendedName>
</protein>
<dbReference type="EMBL" id="NKCK01000130">
    <property type="protein sequence ID" value="RSL97065.1"/>
    <property type="molecule type" value="Genomic_DNA"/>
</dbReference>
<keyword evidence="1 2" id="KW-0238">DNA-binding</keyword>
<dbReference type="InterPro" id="IPR008967">
    <property type="entry name" value="p53-like_TF_DNA-bd_sf"/>
</dbReference>
<evidence type="ECO:0000259" key="4">
    <source>
        <dbReference type="PROSITE" id="PS51517"/>
    </source>
</evidence>
<feature type="domain" description="NDT80" evidence="4">
    <location>
        <begin position="1"/>
        <end position="232"/>
    </location>
</feature>
<feature type="region of interest" description="Disordered" evidence="3">
    <location>
        <begin position="78"/>
        <end position="100"/>
    </location>
</feature>
<dbReference type="PANTHER" id="PTHR35144:SF1">
    <property type="entry name" value="PROTEIN PACG"/>
    <property type="match status" value="1"/>
</dbReference>
<feature type="compositionally biased region" description="Low complexity" evidence="3">
    <location>
        <begin position="304"/>
        <end position="315"/>
    </location>
</feature>
<evidence type="ECO:0000256" key="2">
    <source>
        <dbReference type="PROSITE-ProRule" id="PRU00850"/>
    </source>
</evidence>
<dbReference type="InterPro" id="IPR024061">
    <property type="entry name" value="NDT80_DNA-bd_dom"/>
</dbReference>
<dbReference type="Gene3D" id="2.60.40.1390">
    <property type="entry name" value="NDT80 DNA-binding domain"/>
    <property type="match status" value="1"/>
</dbReference>
<dbReference type="GO" id="GO:0003700">
    <property type="term" value="F:DNA-binding transcription factor activity"/>
    <property type="evidence" value="ECO:0007669"/>
    <property type="project" value="UniProtKB-UniRule"/>
</dbReference>
<proteinExistence type="predicted"/>
<sequence length="412" mass="45651">MSTFNSMPGLPTGASASESMAMNLSSGQPQNMGMDVFDQDLTFDESLLDGTALPNLPFGSSYDLDAFSTTFEDPFSYSSRHFEPAPHQDVLHEESSPQEPDNKLLGFSAPVSSATIINENNQFVEANMTAELYGMFFVAEDVFGGDSTGRPLELTCQELDAHRVSLPVSWKRLQFKHATANNGRRKGLQQHYVVKISLLGKTQTGEFIKIAEIQSGPVIVRGRSPRNFDSRKDVPLTGDKRFDRRNSLLLEVSSPYLTHCRAHSRKPAHIPPKRVALSPTMARPPIPAWSNDSNSSAKAQATHNSRSSTSRQNTSLPINLSLSEDERSPNRSSAELHSPNSGKNHSTTGVNREASPAEEADPLYEYFPLTVDDWMPPVDAVYRPHVVHHTIMPPEMKAQQLRSKAKRYFAPE</sequence>
<dbReference type="AlphaFoldDB" id="A0A428T4V6"/>
<feature type="compositionally biased region" description="Polar residues" evidence="3">
    <location>
        <begin position="290"/>
        <end position="303"/>
    </location>
</feature>
<feature type="compositionally biased region" description="Basic residues" evidence="3">
    <location>
        <begin position="262"/>
        <end position="272"/>
    </location>
</feature>
<accession>A0A428T4V6</accession>
<feature type="compositionally biased region" description="Polar residues" evidence="3">
    <location>
        <begin position="330"/>
        <end position="350"/>
    </location>
</feature>